<protein>
    <submittedName>
        <fullName evidence="1">Uncharacterized protein</fullName>
    </submittedName>
</protein>
<reference evidence="1 2" key="1">
    <citation type="journal article" date="2017" name="Curr. Biol.">
        <title>The Evolution of Venom by Co-option of Single-Copy Genes.</title>
        <authorList>
            <person name="Martinson E.O."/>
            <person name="Mrinalini"/>
            <person name="Kelkar Y.D."/>
            <person name="Chang C.H."/>
            <person name="Werren J.H."/>
        </authorList>
    </citation>
    <scope>NUCLEOTIDE SEQUENCE [LARGE SCALE GENOMIC DNA]</scope>
    <source>
        <strain evidence="1 2">Alberta</strain>
        <tissue evidence="1">Whole body</tissue>
    </source>
</reference>
<sequence>MVSGAGESYQRVKHTGAFLQVWQDVHVPSFSVLEDSNYPSFTHKVIDLEESDKETIHLLVFLLMQFLSRSDQVNLLPTNNASEFQVYIYSMSKMKRTQEIFCEESKDDGMRPLEKNITLIIA</sequence>
<keyword evidence="2" id="KW-1185">Reference proteome</keyword>
<name>A0A232FNU8_9HYME</name>
<evidence type="ECO:0000313" key="2">
    <source>
        <dbReference type="Proteomes" id="UP000215335"/>
    </source>
</evidence>
<organism evidence="1 2">
    <name type="scientific">Trichomalopsis sarcophagae</name>
    <dbReference type="NCBI Taxonomy" id="543379"/>
    <lineage>
        <taxon>Eukaryota</taxon>
        <taxon>Metazoa</taxon>
        <taxon>Ecdysozoa</taxon>
        <taxon>Arthropoda</taxon>
        <taxon>Hexapoda</taxon>
        <taxon>Insecta</taxon>
        <taxon>Pterygota</taxon>
        <taxon>Neoptera</taxon>
        <taxon>Endopterygota</taxon>
        <taxon>Hymenoptera</taxon>
        <taxon>Apocrita</taxon>
        <taxon>Proctotrupomorpha</taxon>
        <taxon>Chalcidoidea</taxon>
        <taxon>Pteromalidae</taxon>
        <taxon>Pteromalinae</taxon>
        <taxon>Trichomalopsis</taxon>
    </lineage>
</organism>
<comment type="caution">
    <text evidence="1">The sequence shown here is derived from an EMBL/GenBank/DDBJ whole genome shotgun (WGS) entry which is preliminary data.</text>
</comment>
<evidence type="ECO:0000313" key="1">
    <source>
        <dbReference type="EMBL" id="OXU32190.1"/>
    </source>
</evidence>
<gene>
    <name evidence="1" type="ORF">TSAR_007984</name>
</gene>
<dbReference type="AlphaFoldDB" id="A0A232FNU8"/>
<dbReference type="STRING" id="543379.A0A232FNU8"/>
<dbReference type="Proteomes" id="UP000215335">
    <property type="component" value="Unassembled WGS sequence"/>
</dbReference>
<dbReference type="EMBL" id="NNAY01000004">
    <property type="protein sequence ID" value="OXU32190.1"/>
    <property type="molecule type" value="Genomic_DNA"/>
</dbReference>
<proteinExistence type="predicted"/>
<accession>A0A232FNU8</accession>